<dbReference type="PROSITE" id="PS51186">
    <property type="entry name" value="GNAT"/>
    <property type="match status" value="1"/>
</dbReference>
<keyword evidence="2" id="KW-0012">Acyltransferase</keyword>
<evidence type="ECO:0000259" key="3">
    <source>
        <dbReference type="PROSITE" id="PS51186"/>
    </source>
</evidence>
<sequence>MTQERIDMKISNGFGDAERAQVAALYWQAFGAKLGSVMRPTGTAHAFFRDVLDPGFALVARDAQGQLLGVAGFKTATGALANGGARDLARHYGLLGALWRGPLLMLLERGVEPGVLQMDGIFVDSAARGRGVGSALLDAITEHARALGCDRVRLDVIDTNPRAQALYERKGFVAAGRQTTGPFRWLFGFRTATRMERAVIALD</sequence>
<accession>A0A5A9Z4K1</accession>
<evidence type="ECO:0000256" key="1">
    <source>
        <dbReference type="ARBA" id="ARBA00022679"/>
    </source>
</evidence>
<dbReference type="InterPro" id="IPR000182">
    <property type="entry name" value="GNAT_dom"/>
</dbReference>
<dbReference type="InterPro" id="IPR050832">
    <property type="entry name" value="Bact_Acetyltransf"/>
</dbReference>
<dbReference type="Proteomes" id="UP000325291">
    <property type="component" value="Unassembled WGS sequence"/>
</dbReference>
<organism evidence="4 5">
    <name type="scientific">Aquicoccus porphyridii</name>
    <dbReference type="NCBI Taxonomy" id="1852029"/>
    <lineage>
        <taxon>Bacteria</taxon>
        <taxon>Pseudomonadati</taxon>
        <taxon>Pseudomonadota</taxon>
        <taxon>Alphaproteobacteria</taxon>
        <taxon>Rhodobacterales</taxon>
        <taxon>Paracoccaceae</taxon>
        <taxon>Aquicoccus</taxon>
    </lineage>
</organism>
<reference evidence="4 5" key="1">
    <citation type="submission" date="2019-07" db="EMBL/GenBank/DDBJ databases">
        <title>Aquicoccus porphyridii gen. nov., sp. nov., isolated from a small marine red alga, Porphyridium marinum.</title>
        <authorList>
            <person name="Liu L."/>
        </authorList>
    </citation>
    <scope>NUCLEOTIDE SEQUENCE [LARGE SCALE GENOMIC DNA]</scope>
    <source>
        <strain evidence="4 5">L1 8-17</strain>
    </source>
</reference>
<evidence type="ECO:0000313" key="5">
    <source>
        <dbReference type="Proteomes" id="UP000325291"/>
    </source>
</evidence>
<proteinExistence type="predicted"/>
<comment type="caution">
    <text evidence="4">The sequence shown here is derived from an EMBL/GenBank/DDBJ whole genome shotgun (WGS) entry which is preliminary data.</text>
</comment>
<dbReference type="Gene3D" id="3.40.630.30">
    <property type="match status" value="1"/>
</dbReference>
<dbReference type="Pfam" id="PF00583">
    <property type="entry name" value="Acetyltransf_1"/>
    <property type="match status" value="1"/>
</dbReference>
<dbReference type="EMBL" id="VINQ01000016">
    <property type="protein sequence ID" value="KAA0912126.1"/>
    <property type="molecule type" value="Genomic_DNA"/>
</dbReference>
<dbReference type="SUPFAM" id="SSF55729">
    <property type="entry name" value="Acyl-CoA N-acyltransferases (Nat)"/>
    <property type="match status" value="1"/>
</dbReference>
<dbReference type="CDD" id="cd04301">
    <property type="entry name" value="NAT_SF"/>
    <property type="match status" value="1"/>
</dbReference>
<keyword evidence="5" id="KW-1185">Reference proteome</keyword>
<evidence type="ECO:0000256" key="2">
    <source>
        <dbReference type="ARBA" id="ARBA00023315"/>
    </source>
</evidence>
<evidence type="ECO:0000313" key="4">
    <source>
        <dbReference type="EMBL" id="KAA0912126.1"/>
    </source>
</evidence>
<name>A0A5A9Z4K1_9RHOB</name>
<dbReference type="GO" id="GO:0016747">
    <property type="term" value="F:acyltransferase activity, transferring groups other than amino-acyl groups"/>
    <property type="evidence" value="ECO:0007669"/>
    <property type="project" value="InterPro"/>
</dbReference>
<dbReference type="InterPro" id="IPR016181">
    <property type="entry name" value="Acyl_CoA_acyltransferase"/>
</dbReference>
<dbReference type="PANTHER" id="PTHR43877">
    <property type="entry name" value="AMINOALKYLPHOSPHONATE N-ACETYLTRANSFERASE-RELATED-RELATED"/>
    <property type="match status" value="1"/>
</dbReference>
<keyword evidence="1 4" id="KW-0808">Transferase</keyword>
<gene>
    <name evidence="4" type="ORF">FLO80_17120</name>
</gene>
<dbReference type="AlphaFoldDB" id="A0A5A9Z4K1"/>
<feature type="domain" description="N-acetyltransferase" evidence="3">
    <location>
        <begin position="8"/>
        <end position="200"/>
    </location>
</feature>
<protein>
    <submittedName>
        <fullName evidence="4">GNAT family N-acetyltransferase</fullName>
    </submittedName>
</protein>